<dbReference type="EMBL" id="ML208266">
    <property type="protein sequence ID" value="TFK74719.1"/>
    <property type="molecule type" value="Genomic_DNA"/>
</dbReference>
<organism evidence="1 2">
    <name type="scientific">Pluteus cervinus</name>
    <dbReference type="NCBI Taxonomy" id="181527"/>
    <lineage>
        <taxon>Eukaryota</taxon>
        <taxon>Fungi</taxon>
        <taxon>Dikarya</taxon>
        <taxon>Basidiomycota</taxon>
        <taxon>Agaricomycotina</taxon>
        <taxon>Agaricomycetes</taxon>
        <taxon>Agaricomycetidae</taxon>
        <taxon>Agaricales</taxon>
        <taxon>Pluteineae</taxon>
        <taxon>Pluteaceae</taxon>
        <taxon>Pluteus</taxon>
    </lineage>
</organism>
<gene>
    <name evidence="1" type="ORF">BDN72DRAFT_874903</name>
</gene>
<accession>A0ACD3BAI6</accession>
<evidence type="ECO:0000313" key="2">
    <source>
        <dbReference type="Proteomes" id="UP000308600"/>
    </source>
</evidence>
<protein>
    <submittedName>
        <fullName evidence="1">Uncharacterized protein</fullName>
    </submittedName>
</protein>
<name>A0ACD3BAI6_9AGAR</name>
<keyword evidence="2" id="KW-1185">Reference proteome</keyword>
<evidence type="ECO:0000313" key="1">
    <source>
        <dbReference type="EMBL" id="TFK74719.1"/>
    </source>
</evidence>
<sequence length="1023" mass="115804">MGSGKRVFNRKEHLRQALAKRWAKETVIPAKIKMKPAINYEKRFRNEHRKNMRLTARNKELQARIKDLEGKNRHTEAKLTSQHKEFNKEHTQATNEVKYLRNYIEGRRKDLAQSKKVIRALEIRCSRAPSRKRALVQTNSMPRLIRLKKNGMYTPMARTLIRILVQSGCSANKVPELIPKISQLLGIRITPTKISRRTVQRSIVEGGVAASLQTGYELTQAESLTISQDSTSHRKINYEARHIAVRAPNYEAGETSPSPTSTPSMRLLGVDATVDHSSETSIQGWTDKLSGITAVWNESPLMRRTTGQDLTLRHFLKLLKGMNGDHANNEKLTASMFQQLKTDETIQELGEKALSKKPPVELLLYLMQWTQKKLNDVGGLEAWEALSSEEQLRRDEQLIRDIREALGQEEYDKLPADERRALDFFVWVGCCMHKDQNSFAGGNTEMMAWWEKNGETPPLLLANKQNAETLRKVLDPARGNAPLTDSEEAALKATTRGGVKAAAIAGAIFNNRDDKRGQGDSHVYHFIERIGDAFRRFPDTNNTRFGSHALAAEQLLIYLDETRQFLELIKDKKKKPAWTNIELNLHKALDDDATLTEFAVLGLNNQVVTVPYIREVRKPGVNALDLGELHKKVKTHIQNIINNPDLLLGDDVSHHTATLDGKDWENPLVIKAIQKLKPRLPHLRSVLVAFMTGALATWNRFTSEYAPGGLIDIATVEERRLAWVPATNDENEGALGAIRIYWRLHPRITAHLYNALATYTKNNTQAFMDAMLTQPEDHIFLMRKARELDSSGLEAKRRKEQVKHDLEVAQKAREKAALKQAKKEERFNHLIGLKLVTDLQELDKLVVAELNDQLDIWYELAGDKEVPTRSKRGRKADKQNLVRQALERCLERTGRERNELTISVIQASSLSPIEPEPETAVEEEDEDMDQAERGEQPRAAALKTSYQFEGAGRAVVAGKTMPNILPNIKPPPIFLKSRNSTPSGPFEFLSDCCVQESDEALPSYSPNSPNQHSYKPLNQETSV</sequence>
<dbReference type="Proteomes" id="UP000308600">
    <property type="component" value="Unassembled WGS sequence"/>
</dbReference>
<proteinExistence type="predicted"/>
<reference evidence="1 2" key="1">
    <citation type="journal article" date="2019" name="Nat. Ecol. Evol.">
        <title>Megaphylogeny resolves global patterns of mushroom evolution.</title>
        <authorList>
            <person name="Varga T."/>
            <person name="Krizsan K."/>
            <person name="Foldi C."/>
            <person name="Dima B."/>
            <person name="Sanchez-Garcia M."/>
            <person name="Sanchez-Ramirez S."/>
            <person name="Szollosi G.J."/>
            <person name="Szarkandi J.G."/>
            <person name="Papp V."/>
            <person name="Albert L."/>
            <person name="Andreopoulos W."/>
            <person name="Angelini C."/>
            <person name="Antonin V."/>
            <person name="Barry K.W."/>
            <person name="Bougher N.L."/>
            <person name="Buchanan P."/>
            <person name="Buyck B."/>
            <person name="Bense V."/>
            <person name="Catcheside P."/>
            <person name="Chovatia M."/>
            <person name="Cooper J."/>
            <person name="Damon W."/>
            <person name="Desjardin D."/>
            <person name="Finy P."/>
            <person name="Geml J."/>
            <person name="Haridas S."/>
            <person name="Hughes K."/>
            <person name="Justo A."/>
            <person name="Karasinski D."/>
            <person name="Kautmanova I."/>
            <person name="Kiss B."/>
            <person name="Kocsube S."/>
            <person name="Kotiranta H."/>
            <person name="LaButti K.M."/>
            <person name="Lechner B.E."/>
            <person name="Liimatainen K."/>
            <person name="Lipzen A."/>
            <person name="Lukacs Z."/>
            <person name="Mihaltcheva S."/>
            <person name="Morgado L.N."/>
            <person name="Niskanen T."/>
            <person name="Noordeloos M.E."/>
            <person name="Ohm R.A."/>
            <person name="Ortiz-Santana B."/>
            <person name="Ovrebo C."/>
            <person name="Racz N."/>
            <person name="Riley R."/>
            <person name="Savchenko A."/>
            <person name="Shiryaev A."/>
            <person name="Soop K."/>
            <person name="Spirin V."/>
            <person name="Szebenyi C."/>
            <person name="Tomsovsky M."/>
            <person name="Tulloss R.E."/>
            <person name="Uehling J."/>
            <person name="Grigoriev I.V."/>
            <person name="Vagvolgyi C."/>
            <person name="Papp T."/>
            <person name="Martin F.M."/>
            <person name="Miettinen O."/>
            <person name="Hibbett D.S."/>
            <person name="Nagy L.G."/>
        </authorList>
    </citation>
    <scope>NUCLEOTIDE SEQUENCE [LARGE SCALE GENOMIC DNA]</scope>
    <source>
        <strain evidence="1 2">NL-1719</strain>
    </source>
</reference>